<name>A0ABN7XV59_9BURK</name>
<organism evidence="1 2">
    <name type="scientific">Cupriavidus pinatubonensis</name>
    <dbReference type="NCBI Taxonomy" id="248026"/>
    <lineage>
        <taxon>Bacteria</taxon>
        <taxon>Pseudomonadati</taxon>
        <taxon>Pseudomonadota</taxon>
        <taxon>Betaproteobacteria</taxon>
        <taxon>Burkholderiales</taxon>
        <taxon>Burkholderiaceae</taxon>
        <taxon>Cupriavidus</taxon>
    </lineage>
</organism>
<evidence type="ECO:0000313" key="1">
    <source>
        <dbReference type="EMBL" id="CAG9163489.1"/>
    </source>
</evidence>
<proteinExistence type="predicted"/>
<evidence type="ECO:0000313" key="2">
    <source>
        <dbReference type="Proteomes" id="UP000701702"/>
    </source>
</evidence>
<protein>
    <submittedName>
        <fullName evidence="1">Uncharacterized protein</fullName>
    </submittedName>
</protein>
<dbReference type="Proteomes" id="UP000701702">
    <property type="component" value="Unassembled WGS sequence"/>
</dbReference>
<dbReference type="EMBL" id="CAJZAF010000001">
    <property type="protein sequence ID" value="CAG9163489.1"/>
    <property type="molecule type" value="Genomic_DNA"/>
</dbReference>
<comment type="caution">
    <text evidence="1">The sequence shown here is derived from an EMBL/GenBank/DDBJ whole genome shotgun (WGS) entry which is preliminary data.</text>
</comment>
<accession>A0ABN7XV59</accession>
<dbReference type="RefSeq" id="WP_223998799.1">
    <property type="nucleotide sequence ID" value="NZ_CAJZAF010000001.1"/>
</dbReference>
<reference evidence="1 2" key="1">
    <citation type="submission" date="2021-08" db="EMBL/GenBank/DDBJ databases">
        <authorList>
            <person name="Peeters C."/>
        </authorList>
    </citation>
    <scope>NUCLEOTIDE SEQUENCE [LARGE SCALE GENOMIC DNA]</scope>
    <source>
        <strain evidence="1 2">LMG 23994</strain>
    </source>
</reference>
<gene>
    <name evidence="1" type="ORF">LMG23994_00125</name>
</gene>
<keyword evidence="2" id="KW-1185">Reference proteome</keyword>
<sequence>MQRCSQFRSRTCAPPFRLRPLWAAVNRSAIISPSLCIRASIVLAAHTGTLLFIAMDDAHGQACGTLSGVRTAGAACAPAAGTDAIVTTTDGTTIDNATLASIRAG</sequence>